<dbReference type="AlphaFoldDB" id="A0A2P5C117"/>
<dbReference type="Proteomes" id="UP000237105">
    <property type="component" value="Unassembled WGS sequence"/>
</dbReference>
<feature type="non-terminal residue" evidence="1">
    <location>
        <position position="1"/>
    </location>
</feature>
<gene>
    <name evidence="1" type="ORF">PanWU01x14_193180</name>
</gene>
<evidence type="ECO:0000313" key="2">
    <source>
        <dbReference type="Proteomes" id="UP000237105"/>
    </source>
</evidence>
<sequence length="73" mass="8197">PRKTPTSKASVIRARHYISGPLARLATPYHLASNDEENRISFAGHLCLPPKLELSEKDGRRSVFGLEIRRPMS</sequence>
<name>A0A2P5C117_PARAD</name>
<proteinExistence type="predicted"/>
<dbReference type="EMBL" id="JXTB01000191">
    <property type="protein sequence ID" value="PON54695.1"/>
    <property type="molecule type" value="Genomic_DNA"/>
</dbReference>
<protein>
    <submittedName>
        <fullName evidence="1">Uncharacterized protein</fullName>
    </submittedName>
</protein>
<evidence type="ECO:0000313" key="1">
    <source>
        <dbReference type="EMBL" id="PON54695.1"/>
    </source>
</evidence>
<reference evidence="2" key="1">
    <citation type="submission" date="2016-06" db="EMBL/GenBank/DDBJ databases">
        <title>Parallel loss of symbiosis genes in relatives of nitrogen-fixing non-legume Parasponia.</title>
        <authorList>
            <person name="Van Velzen R."/>
            <person name="Holmer R."/>
            <person name="Bu F."/>
            <person name="Rutten L."/>
            <person name="Van Zeijl A."/>
            <person name="Liu W."/>
            <person name="Santuari L."/>
            <person name="Cao Q."/>
            <person name="Sharma T."/>
            <person name="Shen D."/>
            <person name="Roswanjaya Y."/>
            <person name="Wardhani T."/>
            <person name="Kalhor M.S."/>
            <person name="Jansen J."/>
            <person name="Van den Hoogen J."/>
            <person name="Gungor B."/>
            <person name="Hartog M."/>
            <person name="Hontelez J."/>
            <person name="Verver J."/>
            <person name="Yang W.-C."/>
            <person name="Schijlen E."/>
            <person name="Repin R."/>
            <person name="Schilthuizen M."/>
            <person name="Schranz E."/>
            <person name="Heidstra R."/>
            <person name="Miyata K."/>
            <person name="Fedorova E."/>
            <person name="Kohlen W."/>
            <person name="Bisseling T."/>
            <person name="Smit S."/>
            <person name="Geurts R."/>
        </authorList>
    </citation>
    <scope>NUCLEOTIDE SEQUENCE [LARGE SCALE GENOMIC DNA]</scope>
    <source>
        <strain evidence="2">cv. WU1-14</strain>
    </source>
</reference>
<organism evidence="1 2">
    <name type="scientific">Parasponia andersonii</name>
    <name type="common">Sponia andersonii</name>
    <dbReference type="NCBI Taxonomy" id="3476"/>
    <lineage>
        <taxon>Eukaryota</taxon>
        <taxon>Viridiplantae</taxon>
        <taxon>Streptophyta</taxon>
        <taxon>Embryophyta</taxon>
        <taxon>Tracheophyta</taxon>
        <taxon>Spermatophyta</taxon>
        <taxon>Magnoliopsida</taxon>
        <taxon>eudicotyledons</taxon>
        <taxon>Gunneridae</taxon>
        <taxon>Pentapetalae</taxon>
        <taxon>rosids</taxon>
        <taxon>fabids</taxon>
        <taxon>Rosales</taxon>
        <taxon>Cannabaceae</taxon>
        <taxon>Parasponia</taxon>
    </lineage>
</organism>
<accession>A0A2P5C117</accession>
<keyword evidence="2" id="KW-1185">Reference proteome</keyword>
<comment type="caution">
    <text evidence="1">The sequence shown here is derived from an EMBL/GenBank/DDBJ whole genome shotgun (WGS) entry which is preliminary data.</text>
</comment>